<gene>
    <name evidence="2" type="ORF">P0Y65_20645</name>
</gene>
<organism evidence="2 3">
    <name type="scientific">Candidatus Devosia phytovorans</name>
    <dbReference type="NCBI Taxonomy" id="3121372"/>
    <lineage>
        <taxon>Bacteria</taxon>
        <taxon>Pseudomonadati</taxon>
        <taxon>Pseudomonadota</taxon>
        <taxon>Alphaproteobacteria</taxon>
        <taxon>Hyphomicrobiales</taxon>
        <taxon>Devosiaceae</taxon>
        <taxon>Devosia</taxon>
    </lineage>
</organism>
<name>A0AAJ6AZW0_9HYPH</name>
<sequence length="203" mass="21956">MADRVNSDGLIVMWSIGQIAERDGVSKAAVSKMVAKLVSEHNLPVRRDSRDRVAGVSIADYDHHRAFFGSSEQDQTPQVGTGAKGPTPNLPPSESRDEALRQEAWMRVRRQKLEDAKAAGQLVRADILAEALTVAGRTIQAEVARLQHRADDIALAVSKEGTSGARIALRKAAEEISNRIADALAKVAENAPEMDEAIEGIEE</sequence>
<protein>
    <submittedName>
        <fullName evidence="2">Uncharacterized protein</fullName>
    </submittedName>
</protein>
<evidence type="ECO:0000256" key="1">
    <source>
        <dbReference type="SAM" id="MobiDB-lite"/>
    </source>
</evidence>
<dbReference type="InterPro" id="IPR036388">
    <property type="entry name" value="WH-like_DNA-bd_sf"/>
</dbReference>
<reference evidence="2" key="1">
    <citation type="submission" date="2023-03" db="EMBL/GenBank/DDBJ databases">
        <title>Andean soil-derived lignocellulolytic bacterial consortium as a source of novel taxa and putative plastic-active enzymes.</title>
        <authorList>
            <person name="Diaz-Garcia L."/>
            <person name="Chuvochina M."/>
            <person name="Feuerriegel G."/>
            <person name="Bunk B."/>
            <person name="Sproer C."/>
            <person name="Streit W.R."/>
            <person name="Rodriguez L.M."/>
            <person name="Overmann J."/>
            <person name="Jimenez D.J."/>
        </authorList>
    </citation>
    <scope>NUCLEOTIDE SEQUENCE</scope>
    <source>
        <strain evidence="2">MAG 4196</strain>
    </source>
</reference>
<dbReference type="EMBL" id="CP119312">
    <property type="protein sequence ID" value="WEK04552.1"/>
    <property type="molecule type" value="Genomic_DNA"/>
</dbReference>
<evidence type="ECO:0000313" key="3">
    <source>
        <dbReference type="Proteomes" id="UP001217476"/>
    </source>
</evidence>
<accession>A0AAJ6AZW0</accession>
<feature type="region of interest" description="Disordered" evidence="1">
    <location>
        <begin position="67"/>
        <end position="99"/>
    </location>
</feature>
<dbReference type="Gene3D" id="1.10.10.10">
    <property type="entry name" value="Winged helix-like DNA-binding domain superfamily/Winged helix DNA-binding domain"/>
    <property type="match status" value="1"/>
</dbReference>
<proteinExistence type="predicted"/>
<evidence type="ECO:0000313" key="2">
    <source>
        <dbReference type="EMBL" id="WEK04552.1"/>
    </source>
</evidence>
<feature type="compositionally biased region" description="Polar residues" evidence="1">
    <location>
        <begin position="70"/>
        <end position="79"/>
    </location>
</feature>
<dbReference type="Proteomes" id="UP001217476">
    <property type="component" value="Chromosome"/>
</dbReference>
<dbReference type="AlphaFoldDB" id="A0AAJ6AZW0"/>